<dbReference type="PANTHER" id="PTHR13696:SF99">
    <property type="entry name" value="COBYRINIC ACID AC-DIAMIDE SYNTHASE"/>
    <property type="match status" value="1"/>
</dbReference>
<dbReference type="SUPFAM" id="SSF52540">
    <property type="entry name" value="P-loop containing nucleoside triphosphate hydrolases"/>
    <property type="match status" value="1"/>
</dbReference>
<dbReference type="PANTHER" id="PTHR13696">
    <property type="entry name" value="P-LOOP CONTAINING NUCLEOSIDE TRIPHOSPHATE HYDROLASE"/>
    <property type="match status" value="1"/>
</dbReference>
<dbReference type="KEGG" id="aper:A0U91_15435"/>
<reference evidence="2 3" key="1">
    <citation type="submission" date="2016-03" db="EMBL/GenBank/DDBJ databases">
        <title>Acetic acid bacteria sequencing.</title>
        <authorList>
            <person name="Brandt J."/>
            <person name="Jakob F."/>
            <person name="Vogel R.F."/>
        </authorList>
    </citation>
    <scope>NUCLEOTIDE SEQUENCE [LARGE SCALE GENOMIC DNA]</scope>
    <source>
        <strain evidence="2 3">TMW2.1084</strain>
        <plasmid evidence="3">pac1084_1</plasmid>
    </source>
</reference>
<accession>A0A1U9LIX2</accession>
<dbReference type="Pfam" id="PF01656">
    <property type="entry name" value="CbiA"/>
    <property type="match status" value="1"/>
</dbReference>
<feature type="domain" description="CobQ/CobB/MinD/ParA nucleotide binding" evidence="1">
    <location>
        <begin position="25"/>
        <end position="152"/>
    </location>
</feature>
<evidence type="ECO:0000313" key="2">
    <source>
        <dbReference type="EMBL" id="AQT06405.1"/>
    </source>
</evidence>
<dbReference type="EMBL" id="CP014688">
    <property type="protein sequence ID" value="AQT06405.1"/>
    <property type="molecule type" value="Genomic_DNA"/>
</dbReference>
<gene>
    <name evidence="2" type="ORF">A0U91_15435</name>
</gene>
<dbReference type="InterPro" id="IPR027417">
    <property type="entry name" value="P-loop_NTPase"/>
</dbReference>
<proteinExistence type="predicted"/>
<protein>
    <recommendedName>
        <fullName evidence="1">CobQ/CobB/MinD/ParA nucleotide binding domain-containing protein</fullName>
    </recommendedName>
</protein>
<dbReference type="InterPro" id="IPR002586">
    <property type="entry name" value="CobQ/CobB/MinD/ParA_Nub-bd_dom"/>
</dbReference>
<dbReference type="CDD" id="cd02042">
    <property type="entry name" value="ParAB_family"/>
    <property type="match status" value="1"/>
</dbReference>
<geneLocation type="plasmid" evidence="3">
    <name>pac1084_1</name>
</geneLocation>
<dbReference type="InterPro" id="IPR050678">
    <property type="entry name" value="DNA_Partitioning_ATPase"/>
</dbReference>
<sequence>MNAKRTKKNPVHEIQIPEYRTPIVILVSSGKGGSGKTTLARNLLSCARGAGLEVLGLDLDEQLSLRTWSDIRDQTLLTLPQESQAKLRDIPVQAVDYGGGVAALDELRDLNVDLIVVDTPSGYQVGEARGILPALIGRSDIILVPCKQSATDTRAVVSWYKELLHETPKASMVLMGVRRKSRSCDMANNMLAETGDVCPVIIRDLEIYRTTDQIGLGVNESDSSSARERDPDFESLWRWVYRKAQVMSRKRESV</sequence>
<dbReference type="Proteomes" id="UP000189055">
    <property type="component" value="Plasmid pAC1084_1"/>
</dbReference>
<name>A0A1U9LIX2_9PROT</name>
<dbReference type="Gene3D" id="3.40.50.300">
    <property type="entry name" value="P-loop containing nucleotide triphosphate hydrolases"/>
    <property type="match status" value="1"/>
</dbReference>
<dbReference type="RefSeq" id="WP_077932031.1">
    <property type="nucleotide sequence ID" value="NZ_CP014688.1"/>
</dbReference>
<dbReference type="AlphaFoldDB" id="A0A1U9LIX2"/>
<keyword evidence="2" id="KW-0614">Plasmid</keyword>
<organism evidence="2 3">
    <name type="scientific">Acetobacter persici</name>
    <dbReference type="NCBI Taxonomy" id="1076596"/>
    <lineage>
        <taxon>Bacteria</taxon>
        <taxon>Pseudomonadati</taxon>
        <taxon>Pseudomonadota</taxon>
        <taxon>Alphaproteobacteria</taxon>
        <taxon>Acetobacterales</taxon>
        <taxon>Acetobacteraceae</taxon>
        <taxon>Acetobacter</taxon>
    </lineage>
</organism>
<evidence type="ECO:0000259" key="1">
    <source>
        <dbReference type="Pfam" id="PF01656"/>
    </source>
</evidence>
<evidence type="ECO:0000313" key="3">
    <source>
        <dbReference type="Proteomes" id="UP000189055"/>
    </source>
</evidence>